<evidence type="ECO:0000256" key="1">
    <source>
        <dbReference type="SAM" id="MobiDB-lite"/>
    </source>
</evidence>
<evidence type="ECO:0000313" key="2">
    <source>
        <dbReference type="EMBL" id="WAK86092.1"/>
    </source>
</evidence>
<organism evidence="2">
    <name type="scientific">Nothapodytes nimmoniana</name>
    <name type="common">Nothapodytes foetida</name>
    <dbReference type="NCBI Taxonomy" id="159386"/>
    <lineage>
        <taxon>Eukaryota</taxon>
        <taxon>Viridiplantae</taxon>
        <taxon>Streptophyta</taxon>
        <taxon>Embryophyta</taxon>
        <taxon>Tracheophyta</taxon>
        <taxon>Spermatophyta</taxon>
        <taxon>Magnoliopsida</taxon>
        <taxon>eudicotyledons</taxon>
        <taxon>Gunneridae</taxon>
        <taxon>Pentapetalae</taxon>
        <taxon>asterids</taxon>
        <taxon>lamiids</taxon>
        <taxon>Icacinales</taxon>
        <taxon>Icacinaceae</taxon>
        <taxon>Nothapodytes</taxon>
    </lineage>
</organism>
<reference evidence="2" key="1">
    <citation type="submission" date="2022-08" db="EMBL/GenBank/DDBJ databases">
        <title>Phylogenomics of transcriptionally active AP2/ERF and bHLH transcription factors and their promoter regions regulating camptothecin biosynthesis in Nothapodytes nimmoniana.</title>
        <authorList>
            <person name="Godbole R.C."/>
            <person name="Pable A.A."/>
            <person name="Singh S."/>
            <person name="Barvkar V.T."/>
        </authorList>
    </citation>
    <scope>NUCLEOTIDE SEQUENCE</scope>
</reference>
<name>A0A9E8Z0G5_NOTNI</name>
<dbReference type="InterPro" id="IPR037546">
    <property type="entry name" value="SAC51-like"/>
</dbReference>
<feature type="region of interest" description="Disordered" evidence="1">
    <location>
        <begin position="206"/>
        <end position="229"/>
    </location>
</feature>
<protein>
    <submittedName>
        <fullName evidence="2">Transcription factor bHLH46</fullName>
    </submittedName>
</protein>
<proteinExistence type="evidence at transcript level"/>
<dbReference type="EMBL" id="OP311564">
    <property type="protein sequence ID" value="WAK86092.1"/>
    <property type="molecule type" value="mRNA"/>
</dbReference>
<dbReference type="AlphaFoldDB" id="A0A9E8Z0G5"/>
<dbReference type="PANTHER" id="PTHR36066:SF2">
    <property type="entry name" value="TRANSCRIPTION FACTOR BHLH145"/>
    <property type="match status" value="1"/>
</dbReference>
<dbReference type="PANTHER" id="PTHR36066">
    <property type="entry name" value="TRANSCRIPTION FACTOR BHLH145"/>
    <property type="match status" value="1"/>
</dbReference>
<accession>A0A9E8Z0G5</accession>
<sequence>MEKDSGFSFRHQYCDWESLDFNSISAQFDWGKQNTACTYMNPCSDKSPKNGTLRLFQTSGLPQTKAGHANEPHNWFYSLPPFHGEFTPSLNCISKEKIFSSLNDNFEGVKPPYEGSDSAQKRFVVFDQSGDQTTLIFSSAVGTAVPHSTPWSPNLPALYNLKRDDSETKRERIYPVEPFLPDDEESNRDDVNEMRENTEELNALLFSDDEDDYSEDGEETSTGHSPDTMTAYDKQDLYEEICEEVASSVGPTKRQKLASERCFLPPLVDTAHFVKQDRCFGYEDDAESICSNGSNQAMGKKRTREEEIHCIVNILQSIIPGGKGKDAITVLDEAVHYFEYLKLEAKALGLSL</sequence>
<feature type="compositionally biased region" description="Acidic residues" evidence="1">
    <location>
        <begin position="207"/>
        <end position="219"/>
    </location>
</feature>